<proteinExistence type="predicted"/>
<protein>
    <submittedName>
        <fullName evidence="8">Helix-turn-helix transcriptional regulator</fullName>
    </submittedName>
</protein>
<dbReference type="InterPro" id="IPR011990">
    <property type="entry name" value="TPR-like_helical_dom_sf"/>
</dbReference>
<keyword evidence="4" id="KW-0802">TPR repeat</keyword>
<sequence length="505" mass="57950">MMRFYISLFLVIIFQLTFSQVSKNEAIINQLDEIKTTNPSLTISISSKLLKEKLSLRDQAYVYRALGYANISIGKYSTAQEYIQKAYDVANESGDTLCKIKTTCSMGEWNGMLGLYSEMDHDLSRALKLSRLLNGDNYYTAITKINTIKANMYVNQDKHTLAKKYILKNLSLLKNIKNVSNYNKTLTLSYLGLGDIYNRGTKKADSAIYFYEKGLNIVLKSPDKINLYKFYIGLAEAFAHKKEYNKGIDLCHIALKIKHNSDYEKVFIFKSISKLYLEANKTKEAQIYSDSATIFEEKGEKHLLEALNETNNNKIKTIENKEKQISLLSIIIPVLIGIFILITIFYYLNLKKQKKKFQNYIENLNNSTSTPSEIAIENLSAVTPEINSELEIEILQKLKIFEKEEKFRDKEISLPALAALLNTNTNYLSRIINDHYSKNFNSYINELRINYITKKIAENPVYRNYKISFLAEDCGFVSHSAFSTKFKEITGISPSQFLSFASAEK</sequence>
<dbReference type="GO" id="GO:0003700">
    <property type="term" value="F:DNA-binding transcription factor activity"/>
    <property type="evidence" value="ECO:0007669"/>
    <property type="project" value="InterPro"/>
</dbReference>
<dbReference type="InterPro" id="IPR018060">
    <property type="entry name" value="HTH_AraC"/>
</dbReference>
<evidence type="ECO:0000313" key="8">
    <source>
        <dbReference type="EMBL" id="NML70082.1"/>
    </source>
</evidence>
<keyword evidence="6" id="KW-1133">Transmembrane helix</keyword>
<name>A0A7Y0AMQ8_9FLAO</name>
<accession>A0A7Y0AMQ8</accession>
<feature type="coiled-coil region" evidence="5">
    <location>
        <begin position="304"/>
        <end position="367"/>
    </location>
</feature>
<dbReference type="InterPro" id="IPR019734">
    <property type="entry name" value="TPR_rpt"/>
</dbReference>
<evidence type="ECO:0000256" key="3">
    <source>
        <dbReference type="ARBA" id="ARBA00023163"/>
    </source>
</evidence>
<dbReference type="SMART" id="SM00028">
    <property type="entry name" value="TPR"/>
    <property type="match status" value="3"/>
</dbReference>
<feature type="transmembrane region" description="Helical" evidence="6">
    <location>
        <begin position="325"/>
        <end position="348"/>
    </location>
</feature>
<dbReference type="PROSITE" id="PS50005">
    <property type="entry name" value="TPR"/>
    <property type="match status" value="1"/>
</dbReference>
<dbReference type="Gene3D" id="1.10.10.60">
    <property type="entry name" value="Homeodomain-like"/>
    <property type="match status" value="2"/>
</dbReference>
<keyword evidence="9" id="KW-1185">Reference proteome</keyword>
<dbReference type="SUPFAM" id="SSF48452">
    <property type="entry name" value="TPR-like"/>
    <property type="match status" value="2"/>
</dbReference>
<feature type="domain" description="HTH araC/xylS-type" evidence="7">
    <location>
        <begin position="396"/>
        <end position="500"/>
    </location>
</feature>
<keyword evidence="1" id="KW-0805">Transcription regulation</keyword>
<evidence type="ECO:0000256" key="4">
    <source>
        <dbReference type="PROSITE-ProRule" id="PRU00339"/>
    </source>
</evidence>
<keyword evidence="3" id="KW-0804">Transcription</keyword>
<dbReference type="Gene3D" id="1.25.40.10">
    <property type="entry name" value="Tetratricopeptide repeat domain"/>
    <property type="match status" value="1"/>
</dbReference>
<reference evidence="8 9" key="1">
    <citation type="submission" date="2020-04" db="EMBL/GenBank/DDBJ databases">
        <title>Chryseobacterium sp. RP-3-3 sp. nov., isolated from Jeju soil.</title>
        <authorList>
            <person name="Dahal R.H."/>
        </authorList>
    </citation>
    <scope>NUCLEOTIDE SEQUENCE [LARGE SCALE GENOMIC DNA]</scope>
    <source>
        <strain evidence="8 9">RP-3-3</strain>
    </source>
</reference>
<evidence type="ECO:0000313" key="9">
    <source>
        <dbReference type="Proteomes" id="UP000544054"/>
    </source>
</evidence>
<dbReference type="EMBL" id="JABBGI010000010">
    <property type="protein sequence ID" value="NML70082.1"/>
    <property type="molecule type" value="Genomic_DNA"/>
</dbReference>
<evidence type="ECO:0000256" key="5">
    <source>
        <dbReference type="SAM" id="Coils"/>
    </source>
</evidence>
<organism evidence="8 9">
    <name type="scientific">Chryseobacterium antibioticum</name>
    <dbReference type="NCBI Taxonomy" id="2728847"/>
    <lineage>
        <taxon>Bacteria</taxon>
        <taxon>Pseudomonadati</taxon>
        <taxon>Bacteroidota</taxon>
        <taxon>Flavobacteriia</taxon>
        <taxon>Flavobacteriales</taxon>
        <taxon>Weeksellaceae</taxon>
        <taxon>Chryseobacterium group</taxon>
        <taxon>Chryseobacterium</taxon>
    </lineage>
</organism>
<dbReference type="Pfam" id="PF12833">
    <property type="entry name" value="HTH_18"/>
    <property type="match status" value="1"/>
</dbReference>
<dbReference type="AlphaFoldDB" id="A0A7Y0AMQ8"/>
<dbReference type="RefSeq" id="WP_169234617.1">
    <property type="nucleotide sequence ID" value="NZ_JABBGI010000010.1"/>
</dbReference>
<evidence type="ECO:0000256" key="1">
    <source>
        <dbReference type="ARBA" id="ARBA00023015"/>
    </source>
</evidence>
<evidence type="ECO:0000259" key="7">
    <source>
        <dbReference type="PROSITE" id="PS01124"/>
    </source>
</evidence>
<dbReference type="PROSITE" id="PS01124">
    <property type="entry name" value="HTH_ARAC_FAMILY_2"/>
    <property type="match status" value="1"/>
</dbReference>
<comment type="caution">
    <text evidence="8">The sequence shown here is derived from an EMBL/GenBank/DDBJ whole genome shotgun (WGS) entry which is preliminary data.</text>
</comment>
<dbReference type="SMART" id="SM00342">
    <property type="entry name" value="HTH_ARAC"/>
    <property type="match status" value="1"/>
</dbReference>
<dbReference type="PANTHER" id="PTHR43280">
    <property type="entry name" value="ARAC-FAMILY TRANSCRIPTIONAL REGULATOR"/>
    <property type="match status" value="1"/>
</dbReference>
<keyword evidence="2" id="KW-0238">DNA-binding</keyword>
<keyword evidence="6" id="KW-0812">Transmembrane</keyword>
<dbReference type="SUPFAM" id="SSF46689">
    <property type="entry name" value="Homeodomain-like"/>
    <property type="match status" value="1"/>
</dbReference>
<keyword evidence="5" id="KW-0175">Coiled coil</keyword>
<dbReference type="Proteomes" id="UP000544054">
    <property type="component" value="Unassembled WGS sequence"/>
</dbReference>
<evidence type="ECO:0000256" key="2">
    <source>
        <dbReference type="ARBA" id="ARBA00023125"/>
    </source>
</evidence>
<feature type="repeat" description="TPR" evidence="4">
    <location>
        <begin position="60"/>
        <end position="93"/>
    </location>
</feature>
<dbReference type="PANTHER" id="PTHR43280:SF34">
    <property type="entry name" value="ARAC-FAMILY TRANSCRIPTIONAL REGULATOR"/>
    <property type="match status" value="1"/>
</dbReference>
<gene>
    <name evidence="8" type="ORF">HHL23_09740</name>
</gene>
<keyword evidence="6" id="KW-0472">Membrane</keyword>
<evidence type="ECO:0000256" key="6">
    <source>
        <dbReference type="SAM" id="Phobius"/>
    </source>
</evidence>
<dbReference type="GO" id="GO:0043565">
    <property type="term" value="F:sequence-specific DNA binding"/>
    <property type="evidence" value="ECO:0007669"/>
    <property type="project" value="InterPro"/>
</dbReference>
<dbReference type="InterPro" id="IPR009057">
    <property type="entry name" value="Homeodomain-like_sf"/>
</dbReference>